<evidence type="ECO:0000313" key="6">
    <source>
        <dbReference type="EMBL" id="MBC1301192.1"/>
    </source>
</evidence>
<dbReference type="Gene3D" id="3.40.50.720">
    <property type="entry name" value="NAD(P)-binding Rossmann-like Domain"/>
    <property type="match status" value="1"/>
</dbReference>
<dbReference type="InterPro" id="IPR057326">
    <property type="entry name" value="KR_dom"/>
</dbReference>
<dbReference type="SUPFAM" id="SSF53901">
    <property type="entry name" value="Thiolase-like"/>
    <property type="match status" value="1"/>
</dbReference>
<feature type="domain" description="Carrier" evidence="4">
    <location>
        <begin position="1488"/>
        <end position="1563"/>
    </location>
</feature>
<dbReference type="EMBL" id="JACKZP010000010">
    <property type="protein sequence ID" value="MBC1301192.1"/>
    <property type="molecule type" value="Genomic_DNA"/>
</dbReference>
<keyword evidence="3" id="KW-0808">Transferase</keyword>
<evidence type="ECO:0000259" key="5">
    <source>
        <dbReference type="PROSITE" id="PS52004"/>
    </source>
</evidence>
<dbReference type="SUPFAM" id="SSF47336">
    <property type="entry name" value="ACP-like"/>
    <property type="match status" value="1"/>
</dbReference>
<proteinExistence type="predicted"/>
<dbReference type="InterPro" id="IPR032821">
    <property type="entry name" value="PKS_assoc"/>
</dbReference>
<dbReference type="InterPro" id="IPR036291">
    <property type="entry name" value="NAD(P)-bd_dom_sf"/>
</dbReference>
<keyword evidence="7" id="KW-1185">Reference proteome</keyword>
<dbReference type="InterPro" id="IPR020841">
    <property type="entry name" value="PKS_Beta-ketoAc_synthase_dom"/>
</dbReference>
<dbReference type="RefSeq" id="WP_153228345.1">
    <property type="nucleotide sequence ID" value="NZ_JACKZP010000010.1"/>
</dbReference>
<dbReference type="InterPro" id="IPR013968">
    <property type="entry name" value="PKS_KR"/>
</dbReference>
<dbReference type="SUPFAM" id="SSF52151">
    <property type="entry name" value="FabD/lysophospholipase-like"/>
    <property type="match status" value="1"/>
</dbReference>
<dbReference type="SUPFAM" id="SSF55048">
    <property type="entry name" value="Probable ACP-binding domain of malonyl-CoA ACP transacylase"/>
    <property type="match status" value="1"/>
</dbReference>
<protein>
    <submittedName>
        <fullName evidence="6">Type I polyketide synthase</fullName>
    </submittedName>
</protein>
<reference evidence="6 7" key="1">
    <citation type="submission" date="2019-11" db="EMBL/GenBank/DDBJ databases">
        <title>Comparison of genomes from free-living endosymbiotic cyanobacteria isolated from Azolla.</title>
        <authorList>
            <person name="Thiel T."/>
            <person name="Pratte B."/>
        </authorList>
    </citation>
    <scope>NUCLEOTIDE SEQUENCE [LARGE SCALE GENOMIC DNA]</scope>
    <source>
        <strain evidence="6 7">N2B</strain>
    </source>
</reference>
<dbReference type="CDD" id="cd00833">
    <property type="entry name" value="PKS"/>
    <property type="match status" value="1"/>
</dbReference>
<dbReference type="Pfam" id="PF16197">
    <property type="entry name" value="KAsynt_C_assoc"/>
    <property type="match status" value="1"/>
</dbReference>
<organism evidence="6 7">
    <name type="scientific">Trichormus variabilis N2B</name>
    <dbReference type="NCBI Taxonomy" id="2681315"/>
    <lineage>
        <taxon>Bacteria</taxon>
        <taxon>Bacillati</taxon>
        <taxon>Cyanobacteriota</taxon>
        <taxon>Cyanophyceae</taxon>
        <taxon>Nostocales</taxon>
        <taxon>Nostocaceae</taxon>
        <taxon>Trichormus</taxon>
    </lineage>
</organism>
<dbReference type="SUPFAM" id="SSF51735">
    <property type="entry name" value="NAD(P)-binding Rossmann-fold domains"/>
    <property type="match status" value="3"/>
</dbReference>
<gene>
    <name evidence="6" type="ORF">GNE12_04600</name>
</gene>
<dbReference type="InterPro" id="IPR036736">
    <property type="entry name" value="ACP-like_sf"/>
</dbReference>
<dbReference type="InterPro" id="IPR020806">
    <property type="entry name" value="PKS_PP-bd"/>
</dbReference>
<feature type="domain" description="Ketosynthase family 3 (KS3)" evidence="5">
    <location>
        <begin position="1"/>
        <end position="425"/>
    </location>
</feature>
<dbReference type="PANTHER" id="PTHR43775">
    <property type="entry name" value="FATTY ACID SYNTHASE"/>
    <property type="match status" value="1"/>
</dbReference>
<dbReference type="PANTHER" id="PTHR43775:SF37">
    <property type="entry name" value="SI:DKEY-61P9.11"/>
    <property type="match status" value="1"/>
</dbReference>
<dbReference type="PROSITE" id="PS50075">
    <property type="entry name" value="CARRIER"/>
    <property type="match status" value="1"/>
</dbReference>
<dbReference type="InterPro" id="IPR001227">
    <property type="entry name" value="Ac_transferase_dom_sf"/>
</dbReference>
<keyword evidence="2" id="KW-0597">Phosphoprotein</keyword>
<accession>A0ABR6S4D1</accession>
<dbReference type="PROSITE" id="PS52004">
    <property type="entry name" value="KS3_2"/>
    <property type="match status" value="1"/>
</dbReference>
<dbReference type="Pfam" id="PF00109">
    <property type="entry name" value="ketoacyl-synt"/>
    <property type="match status" value="1"/>
</dbReference>
<dbReference type="Pfam" id="PF02801">
    <property type="entry name" value="Ketoacyl-synt_C"/>
    <property type="match status" value="1"/>
</dbReference>
<dbReference type="InterPro" id="IPR050091">
    <property type="entry name" value="PKS_NRPS_Biosynth_Enz"/>
</dbReference>
<dbReference type="Pfam" id="PF21394">
    <property type="entry name" value="Beta-ketacyl_N"/>
    <property type="match status" value="1"/>
</dbReference>
<dbReference type="Gene3D" id="3.40.366.10">
    <property type="entry name" value="Malonyl-Coenzyme A Acyl Carrier Protein, domain 2"/>
    <property type="match status" value="1"/>
</dbReference>
<dbReference type="SMART" id="SM00823">
    <property type="entry name" value="PKS_PP"/>
    <property type="match status" value="1"/>
</dbReference>
<dbReference type="Gene3D" id="3.40.47.10">
    <property type="match status" value="1"/>
</dbReference>
<dbReference type="InterPro" id="IPR016039">
    <property type="entry name" value="Thiolase-like"/>
</dbReference>
<comment type="caution">
    <text evidence="6">The sequence shown here is derived from an EMBL/GenBank/DDBJ whole genome shotgun (WGS) entry which is preliminary data.</text>
</comment>
<dbReference type="PROSITE" id="PS00606">
    <property type="entry name" value="KS3_1"/>
    <property type="match status" value="1"/>
</dbReference>
<dbReference type="InterPro" id="IPR018201">
    <property type="entry name" value="Ketoacyl_synth_AS"/>
</dbReference>
<evidence type="ECO:0000313" key="7">
    <source>
        <dbReference type="Proteomes" id="UP000570851"/>
    </source>
</evidence>
<dbReference type="CDD" id="cd08955">
    <property type="entry name" value="KR_2_FAS_SDR_x"/>
    <property type="match status" value="1"/>
</dbReference>
<dbReference type="InterPro" id="IPR014030">
    <property type="entry name" value="Ketoacyl_synth_N"/>
</dbReference>
<dbReference type="InterPro" id="IPR006162">
    <property type="entry name" value="Ppantetheine_attach_site"/>
</dbReference>
<dbReference type="Pfam" id="PF08659">
    <property type="entry name" value="KR"/>
    <property type="match status" value="1"/>
</dbReference>
<dbReference type="InterPro" id="IPR049490">
    <property type="entry name" value="C883_1060-like_KR_N"/>
</dbReference>
<dbReference type="GeneID" id="58722314"/>
<evidence type="ECO:0000259" key="4">
    <source>
        <dbReference type="PROSITE" id="PS50075"/>
    </source>
</evidence>
<dbReference type="PROSITE" id="PS00012">
    <property type="entry name" value="PHOSPHOPANTETHEINE"/>
    <property type="match status" value="1"/>
</dbReference>
<dbReference type="InterPro" id="IPR014031">
    <property type="entry name" value="Ketoacyl_synth_C"/>
</dbReference>
<dbReference type="Gene3D" id="1.10.1200.10">
    <property type="entry name" value="ACP-like"/>
    <property type="match status" value="1"/>
</dbReference>
<dbReference type="Pfam" id="PF00698">
    <property type="entry name" value="Acyl_transf_1"/>
    <property type="match status" value="1"/>
</dbReference>
<name>A0ABR6S4D1_ANAVA</name>
<dbReference type="Proteomes" id="UP000570851">
    <property type="component" value="Unassembled WGS sequence"/>
</dbReference>
<evidence type="ECO:0000256" key="2">
    <source>
        <dbReference type="ARBA" id="ARBA00022553"/>
    </source>
</evidence>
<sequence>MEPIAIIGIGCRFPGADSPQAFWQLLSQGVDAITEIPADRWNIDEFYDRNPETPGKMNSRYGGFLSQVDRFDPHFFGISPREALLMDPQQRLLLEVAWEALEDAGIVREQLTGSKTGVFVGISTNDYSRIHPEFDSNPQGYDLTGNCINIAAGRLSYLFNLRGPSLAVDTACSSSLVAVHLACQSIWNQESSMAIASGVNLVLSPIGNIALSKLKALSPDGRCKTFDESANGYVRSEGAGCIILKPLAQALANHDPIYAVIRGSAINHDGRSKGLTVPYGPAQEALIRQALQQAQVQPKEISYVELHGTGTPLGDPIEAMAIGAVLGEGRDPDHPCLVGAVKSNIGHLEAAAGIASIIKMALALKYQQIPPSLHFHQPNPYIPFDQLPLRVQTSLIPWPKSQYGAKAGVSSFGFSGTNAHVILEAYSSFSPTEQPTSKLPHLLPLSAHTPAAVQTLALGYQDLINAQKLTPEFVQNLCYSASVRRTHQSYRSAVVVNSPEDLPSCLQALTTADITTQVKQAKRKHKVAFVFSGQGPQWWAMGRQLLAQEPVFRAVIEECDTLIQKYAQWSLLAEFAVPESHSRFQETEIAQPALFALQVGLAHLWRAWGIEPKAVVGHSLGEVAAAHFAGVLSLEDAIYLICHRGRLMQQATGNGKMLAVELPVTEVEPLLAAWAGKLEIAAINSPTATVISGQSQALEVFVTQLQQQHPDIFYKELPVNYAFHSQQMAPFAEALVEKLSHIQPQTGSLAIFSTVTGDKQAGQKFNGDYWGQNLRHTVCFAPALTALIQSGYTQFIEISPHPVLSGYINACLKKQEVDGVVLPSLKRGFGERATLLKSLGTLYTLGHAVNWQSLYPDGCQMVDLPLYPWQRESYWISESQPQFQKAQPASSLLNLLLAGKTEQLTQELSNHHQLSPEAKQLIPQLIELLATGKSTAKITQDLSNARYGIEWQLSPLTVDNKISQAENWLIFSDNQGLGKELAAVVNDSCILVSSGESYEKLSSSHYQINPHQAADFQKLLTDISQTVTKVVYLWGLENSQTQCYSLLYLVQALAKINGKIAPKLWIGTQQAQAVTTSCHPDFSDHVEKLTPDLTPQPPSLLGKGEKSKPLSLQGRGLERGFPGPVKSQSCHQINVAQTPLWGMGQVIALEYPHLWGGLIDFGKQDVFATAMIAEMTAKTGEDRVAFRDGKRYVARLMPISAPLPTPQPLISDGSYLITGGLGALGLTLAEWLVQQGARHLVLTSRQGLLNQSEEKQQKIRALENQGATVKVVAADVSDYQQMSQLFAEIQLNSPKLRGIIHAAGVLNDCSISQMDWETFAKVFQPKVTGAWNLHQLTQDLSLDFFVCFSSMSALLGSRGQLHYAAANSFLDGLIYHRQTLGLPGLSINWGPWAEGGMATQGYEVGLKRMGIEPLEPTAALQVLGGLLGSASVQTMVAAINWSAFGKIVAAKGRVAFLAALLTQESQDGSNGESFCQKLAAAPLHRRAALLTTQVQQEVAQVLGHSGSYVPEIEQGFFDMGMDSLMSVQLRHRLEALLAVSLPSTLVFECPSIGDVVSYLMREVFAWQLDGSDGSAMESPASLVIENTIAQLEGLSTAETEALMEQEIAELQALLS</sequence>
<keyword evidence="1" id="KW-0596">Phosphopantetheine</keyword>
<dbReference type="InterPro" id="IPR009081">
    <property type="entry name" value="PP-bd_ACP"/>
</dbReference>
<evidence type="ECO:0000256" key="1">
    <source>
        <dbReference type="ARBA" id="ARBA00022450"/>
    </source>
</evidence>
<dbReference type="InterPro" id="IPR014043">
    <property type="entry name" value="Acyl_transferase_dom"/>
</dbReference>
<dbReference type="SMART" id="SM00825">
    <property type="entry name" value="PKS_KS"/>
    <property type="match status" value="1"/>
</dbReference>
<dbReference type="SMART" id="SM00827">
    <property type="entry name" value="PKS_AT"/>
    <property type="match status" value="1"/>
</dbReference>
<dbReference type="Gene3D" id="3.30.70.3290">
    <property type="match status" value="1"/>
</dbReference>
<dbReference type="InterPro" id="IPR016035">
    <property type="entry name" value="Acyl_Trfase/lysoPLipase"/>
</dbReference>
<dbReference type="InterPro" id="IPR016036">
    <property type="entry name" value="Malonyl_transacylase_ACP-bd"/>
</dbReference>
<dbReference type="SMART" id="SM00822">
    <property type="entry name" value="PKS_KR"/>
    <property type="match status" value="1"/>
</dbReference>
<evidence type="ECO:0000256" key="3">
    <source>
        <dbReference type="ARBA" id="ARBA00022679"/>
    </source>
</evidence>
<dbReference type="Pfam" id="PF00550">
    <property type="entry name" value="PP-binding"/>
    <property type="match status" value="1"/>
</dbReference>